<gene>
    <name evidence="9" type="ORF">H9698_03475</name>
</gene>
<dbReference type="Proteomes" id="UP000823918">
    <property type="component" value="Unassembled WGS sequence"/>
</dbReference>
<sequence length="605" mass="69961">MENLERLNVSVLMLTYNRENLVSRAIESVLNQTHRNFEFIIVDNGSTDKSGQIADEYAQKDSRIRVIHREKGTISAGRNTALDAAQGDYIAFIDDDDWVEPDFLAFLLSLIAENDAQIAICGTPQKMFDETLVMDTEQALIELMWRKRYNVGFPTKMIHRSLLASRRFPSEIRFDDIALMYQIVADAKTVAYHGLPKYHVYRHDGNNSSWTTHHELLTPEILQEYLTAYRVRTDWLSNRFPGSADAFRYFEWSFMISMVEKIERLHLTACECLCSQMKDTLSSNFKEFYNSVHLQPYEKEWMDVYIKGEKTMDINILDNIKWILIPVNTVCNLRCKDCNAYTPYHKNPRNFDTQQLKNDLDKIFAVFHDKPLERLDFVGGEPLLHPDLKELIDYAMDGHGGKAFEKLHLVTNGVLPLPDDLIETCKKYNVYILVDDYGPDLSPNAHLNCDKLEAAGIPHRMNKYWGDDQYFGGWWSTVMSKEPNSPEYVASCVKECWELFIPNHTHEEPPCNHLHIKDGNIMTCDAQTFGLNYIPLLEGEYISLRTDESVEQIREKLRSFKKKPIEHCKYCEIGIASKKHAKRIPAGVQLTSEESKQLGKFAGDY</sequence>
<dbReference type="EC" id="2.4.-.-" evidence="9"/>
<dbReference type="Pfam" id="PF04055">
    <property type="entry name" value="Radical_SAM"/>
    <property type="match status" value="1"/>
</dbReference>
<dbReference type="InterPro" id="IPR007197">
    <property type="entry name" value="rSAM"/>
</dbReference>
<keyword evidence="5" id="KW-0408">Iron</keyword>
<evidence type="ECO:0000256" key="6">
    <source>
        <dbReference type="ARBA" id="ARBA00023014"/>
    </source>
</evidence>
<dbReference type="EMBL" id="DWWA01000020">
    <property type="protein sequence ID" value="HJC71840.1"/>
    <property type="molecule type" value="Genomic_DNA"/>
</dbReference>
<dbReference type="InterPro" id="IPR013785">
    <property type="entry name" value="Aldolase_TIM"/>
</dbReference>
<feature type="domain" description="Glycosyltransferase 2-like" evidence="7">
    <location>
        <begin position="10"/>
        <end position="148"/>
    </location>
</feature>
<dbReference type="Gene3D" id="3.20.20.70">
    <property type="entry name" value="Aldolase class I"/>
    <property type="match status" value="1"/>
</dbReference>
<evidence type="ECO:0000259" key="8">
    <source>
        <dbReference type="Pfam" id="PF04055"/>
    </source>
</evidence>
<dbReference type="GO" id="GO:0046872">
    <property type="term" value="F:metal ion binding"/>
    <property type="evidence" value="ECO:0007669"/>
    <property type="project" value="UniProtKB-KW"/>
</dbReference>
<accession>A0A9D2Q5K2</accession>
<evidence type="ECO:0000256" key="2">
    <source>
        <dbReference type="ARBA" id="ARBA00022679"/>
    </source>
</evidence>
<evidence type="ECO:0000256" key="3">
    <source>
        <dbReference type="ARBA" id="ARBA00022691"/>
    </source>
</evidence>
<evidence type="ECO:0000256" key="5">
    <source>
        <dbReference type="ARBA" id="ARBA00023004"/>
    </source>
</evidence>
<dbReference type="PANTHER" id="PTHR22916:SF51">
    <property type="entry name" value="GLYCOSYLTRANSFERASE EPSH-RELATED"/>
    <property type="match status" value="1"/>
</dbReference>
<dbReference type="GO" id="GO:0016757">
    <property type="term" value="F:glycosyltransferase activity"/>
    <property type="evidence" value="ECO:0007669"/>
    <property type="project" value="UniProtKB-KW"/>
</dbReference>
<organism evidence="9 10">
    <name type="scientific">Candidatus Ruthenibacterium merdavium</name>
    <dbReference type="NCBI Taxonomy" id="2838752"/>
    <lineage>
        <taxon>Bacteria</taxon>
        <taxon>Bacillati</taxon>
        <taxon>Bacillota</taxon>
        <taxon>Clostridia</taxon>
        <taxon>Eubacteriales</taxon>
        <taxon>Oscillospiraceae</taxon>
        <taxon>Ruthenibacterium</taxon>
    </lineage>
</organism>
<evidence type="ECO:0000256" key="1">
    <source>
        <dbReference type="ARBA" id="ARBA00022676"/>
    </source>
</evidence>
<dbReference type="SUPFAM" id="SSF102114">
    <property type="entry name" value="Radical SAM enzymes"/>
    <property type="match status" value="1"/>
</dbReference>
<dbReference type="Gene3D" id="3.90.550.10">
    <property type="entry name" value="Spore Coat Polysaccharide Biosynthesis Protein SpsA, Chain A"/>
    <property type="match status" value="1"/>
</dbReference>
<dbReference type="InterPro" id="IPR029044">
    <property type="entry name" value="Nucleotide-diphossugar_trans"/>
</dbReference>
<dbReference type="PANTHER" id="PTHR22916">
    <property type="entry name" value="GLYCOSYLTRANSFERASE"/>
    <property type="match status" value="1"/>
</dbReference>
<keyword evidence="6" id="KW-0411">Iron-sulfur</keyword>
<keyword evidence="2 9" id="KW-0808">Transferase</keyword>
<dbReference type="InterPro" id="IPR001173">
    <property type="entry name" value="Glyco_trans_2-like"/>
</dbReference>
<dbReference type="GO" id="GO:0051536">
    <property type="term" value="F:iron-sulfur cluster binding"/>
    <property type="evidence" value="ECO:0007669"/>
    <property type="project" value="UniProtKB-KW"/>
</dbReference>
<evidence type="ECO:0000313" key="10">
    <source>
        <dbReference type="Proteomes" id="UP000823918"/>
    </source>
</evidence>
<dbReference type="SFLD" id="SFLDS00029">
    <property type="entry name" value="Radical_SAM"/>
    <property type="match status" value="1"/>
</dbReference>
<name>A0A9D2Q5K2_9FIRM</name>
<dbReference type="AlphaFoldDB" id="A0A9D2Q5K2"/>
<comment type="caution">
    <text evidence="9">The sequence shown here is derived from an EMBL/GenBank/DDBJ whole genome shotgun (WGS) entry which is preliminary data.</text>
</comment>
<proteinExistence type="predicted"/>
<evidence type="ECO:0000259" key="7">
    <source>
        <dbReference type="Pfam" id="PF00535"/>
    </source>
</evidence>
<dbReference type="CDD" id="cd00761">
    <property type="entry name" value="Glyco_tranf_GTA_type"/>
    <property type="match status" value="1"/>
</dbReference>
<dbReference type="Pfam" id="PF00535">
    <property type="entry name" value="Glycos_transf_2"/>
    <property type="match status" value="1"/>
</dbReference>
<feature type="domain" description="Radical SAM core" evidence="8">
    <location>
        <begin position="326"/>
        <end position="432"/>
    </location>
</feature>
<evidence type="ECO:0000256" key="4">
    <source>
        <dbReference type="ARBA" id="ARBA00022723"/>
    </source>
</evidence>
<dbReference type="InterPro" id="IPR058240">
    <property type="entry name" value="rSAM_sf"/>
</dbReference>
<keyword evidence="3" id="KW-0949">S-adenosyl-L-methionine</keyword>
<reference evidence="9" key="2">
    <citation type="submission" date="2021-04" db="EMBL/GenBank/DDBJ databases">
        <authorList>
            <person name="Gilroy R."/>
        </authorList>
    </citation>
    <scope>NUCLEOTIDE SEQUENCE</scope>
    <source>
        <strain evidence="9">5933</strain>
    </source>
</reference>
<keyword evidence="4" id="KW-0479">Metal-binding</keyword>
<evidence type="ECO:0000313" key="9">
    <source>
        <dbReference type="EMBL" id="HJC71840.1"/>
    </source>
</evidence>
<reference evidence="9" key="1">
    <citation type="journal article" date="2021" name="PeerJ">
        <title>Extensive microbial diversity within the chicken gut microbiome revealed by metagenomics and culture.</title>
        <authorList>
            <person name="Gilroy R."/>
            <person name="Ravi A."/>
            <person name="Getino M."/>
            <person name="Pursley I."/>
            <person name="Horton D.L."/>
            <person name="Alikhan N.F."/>
            <person name="Baker D."/>
            <person name="Gharbi K."/>
            <person name="Hall N."/>
            <person name="Watson M."/>
            <person name="Adriaenssens E.M."/>
            <person name="Foster-Nyarko E."/>
            <person name="Jarju S."/>
            <person name="Secka A."/>
            <person name="Antonio M."/>
            <person name="Oren A."/>
            <person name="Chaudhuri R.R."/>
            <person name="La Ragione R."/>
            <person name="Hildebrand F."/>
            <person name="Pallen M.J."/>
        </authorList>
    </citation>
    <scope>NUCLEOTIDE SEQUENCE</scope>
    <source>
        <strain evidence="9">5933</strain>
    </source>
</reference>
<protein>
    <submittedName>
        <fullName evidence="9">Glycosyltransferase</fullName>
        <ecNumber evidence="9">2.4.-.-</ecNumber>
    </submittedName>
</protein>
<keyword evidence="1 9" id="KW-0328">Glycosyltransferase</keyword>
<dbReference type="CDD" id="cd01335">
    <property type="entry name" value="Radical_SAM"/>
    <property type="match status" value="1"/>
</dbReference>
<dbReference type="SUPFAM" id="SSF53448">
    <property type="entry name" value="Nucleotide-diphospho-sugar transferases"/>
    <property type="match status" value="1"/>
</dbReference>